<gene>
    <name evidence="2" type="ORF">D4764_10G0005130</name>
</gene>
<dbReference type="Proteomes" id="UP000324091">
    <property type="component" value="Chromosome 10"/>
</dbReference>
<evidence type="ECO:0000256" key="1">
    <source>
        <dbReference type="SAM" id="MobiDB-lite"/>
    </source>
</evidence>
<organism evidence="2 3">
    <name type="scientific">Takifugu flavidus</name>
    <name type="common">sansaifugu</name>
    <dbReference type="NCBI Taxonomy" id="433684"/>
    <lineage>
        <taxon>Eukaryota</taxon>
        <taxon>Metazoa</taxon>
        <taxon>Chordata</taxon>
        <taxon>Craniata</taxon>
        <taxon>Vertebrata</taxon>
        <taxon>Euteleostomi</taxon>
        <taxon>Actinopterygii</taxon>
        <taxon>Neopterygii</taxon>
        <taxon>Teleostei</taxon>
        <taxon>Neoteleostei</taxon>
        <taxon>Acanthomorphata</taxon>
        <taxon>Eupercaria</taxon>
        <taxon>Tetraodontiformes</taxon>
        <taxon>Tetradontoidea</taxon>
        <taxon>Tetraodontidae</taxon>
        <taxon>Takifugu</taxon>
    </lineage>
</organism>
<feature type="compositionally biased region" description="Basic and acidic residues" evidence="1">
    <location>
        <begin position="31"/>
        <end position="44"/>
    </location>
</feature>
<keyword evidence="3" id="KW-1185">Reference proteome</keyword>
<protein>
    <submittedName>
        <fullName evidence="2">Uncharacterized protein</fullName>
    </submittedName>
</protein>
<sequence length="90" mass="9847">MSQTVSGLRLAVLGNHTARWLSCWRTTAETSHTDREEEVNKGLEETDSGQMPIQQRRHAKETLPVNVNCQGSEASPSIAAAKELCGTEPL</sequence>
<feature type="region of interest" description="Disordered" evidence="1">
    <location>
        <begin position="28"/>
        <end position="54"/>
    </location>
</feature>
<evidence type="ECO:0000313" key="3">
    <source>
        <dbReference type="Proteomes" id="UP000324091"/>
    </source>
</evidence>
<reference evidence="2 3" key="1">
    <citation type="submission" date="2019-04" db="EMBL/GenBank/DDBJ databases">
        <title>Chromosome genome assembly for Takifugu flavidus.</title>
        <authorList>
            <person name="Xiao S."/>
        </authorList>
    </citation>
    <scope>NUCLEOTIDE SEQUENCE [LARGE SCALE GENOMIC DNA]</scope>
    <source>
        <strain evidence="2">HTHZ2018</strain>
        <tissue evidence="2">Muscle</tissue>
    </source>
</reference>
<evidence type="ECO:0000313" key="2">
    <source>
        <dbReference type="EMBL" id="TWW79483.1"/>
    </source>
</evidence>
<name>A0A5C6PJ57_9TELE</name>
<dbReference type="EMBL" id="RHFK02000002">
    <property type="protein sequence ID" value="TWW79483.1"/>
    <property type="molecule type" value="Genomic_DNA"/>
</dbReference>
<dbReference type="AlphaFoldDB" id="A0A5C6PJ57"/>
<accession>A0A5C6PJ57</accession>
<comment type="caution">
    <text evidence="2">The sequence shown here is derived from an EMBL/GenBank/DDBJ whole genome shotgun (WGS) entry which is preliminary data.</text>
</comment>
<proteinExistence type="predicted"/>